<reference evidence="2 3" key="1">
    <citation type="submission" date="2020-01" db="EMBL/GenBank/DDBJ databases">
        <authorList>
            <person name="Gupta K D."/>
        </authorList>
    </citation>
    <scope>NUCLEOTIDE SEQUENCE [LARGE SCALE GENOMIC DNA]</scope>
</reference>
<feature type="region of interest" description="Disordered" evidence="1">
    <location>
        <begin position="1"/>
        <end position="31"/>
    </location>
</feature>
<dbReference type="EMBL" id="CACVBS010000052">
    <property type="protein sequence ID" value="CAA7266096.1"/>
    <property type="molecule type" value="Genomic_DNA"/>
</dbReference>
<organism evidence="2 3">
    <name type="scientific">Cyclocybe aegerita</name>
    <name type="common">Black poplar mushroom</name>
    <name type="synonym">Agrocybe aegerita</name>
    <dbReference type="NCBI Taxonomy" id="1973307"/>
    <lineage>
        <taxon>Eukaryota</taxon>
        <taxon>Fungi</taxon>
        <taxon>Dikarya</taxon>
        <taxon>Basidiomycota</taxon>
        <taxon>Agaricomycotina</taxon>
        <taxon>Agaricomycetes</taxon>
        <taxon>Agaricomycetidae</taxon>
        <taxon>Agaricales</taxon>
        <taxon>Agaricineae</taxon>
        <taxon>Bolbitiaceae</taxon>
        <taxon>Cyclocybe</taxon>
    </lineage>
</organism>
<evidence type="ECO:0000313" key="2">
    <source>
        <dbReference type="EMBL" id="CAA7266096.1"/>
    </source>
</evidence>
<protein>
    <submittedName>
        <fullName evidence="2">Uncharacterized protein</fullName>
    </submittedName>
</protein>
<sequence length="170" mass="18586">MSSTSTGTIKLGEEGGSSTTPPSFKPLTLPRIHPPADVILKEKLRTHPDLRFDLHEGIPRPAPSTFLLEDLACRGTREEGANRNINVSPDSLSVDLHFMGANTGTRPSTRSSFFQTHAVDLQPSRARLLVGLPLLTPTLVSAAVMPRVWKGMDDPLGCWTEEDRASPRHE</sequence>
<evidence type="ECO:0000313" key="3">
    <source>
        <dbReference type="Proteomes" id="UP000467700"/>
    </source>
</evidence>
<dbReference type="AlphaFoldDB" id="A0A8S0WUQ0"/>
<accession>A0A8S0WUQ0</accession>
<keyword evidence="3" id="KW-1185">Reference proteome</keyword>
<name>A0A8S0WUQ0_CYCAE</name>
<dbReference type="Proteomes" id="UP000467700">
    <property type="component" value="Unassembled WGS sequence"/>
</dbReference>
<gene>
    <name evidence="2" type="ORF">AAE3_LOCUS8228</name>
</gene>
<evidence type="ECO:0000256" key="1">
    <source>
        <dbReference type="SAM" id="MobiDB-lite"/>
    </source>
</evidence>
<proteinExistence type="predicted"/>
<comment type="caution">
    <text evidence="2">The sequence shown here is derived from an EMBL/GenBank/DDBJ whole genome shotgun (WGS) entry which is preliminary data.</text>
</comment>